<evidence type="ECO:0000256" key="2">
    <source>
        <dbReference type="ARBA" id="ARBA00022857"/>
    </source>
</evidence>
<name>A0ABY8XG91_9PSEU</name>
<dbReference type="Proteomes" id="UP001227101">
    <property type="component" value="Chromosome"/>
</dbReference>
<dbReference type="EMBL" id="CP127173">
    <property type="protein sequence ID" value="WIV54639.1"/>
    <property type="molecule type" value="Genomic_DNA"/>
</dbReference>
<dbReference type="Gene3D" id="3.90.25.10">
    <property type="entry name" value="UDP-galactose 4-epimerase, domain 1"/>
    <property type="match status" value="1"/>
</dbReference>
<dbReference type="PANTHER" id="PTHR42748:SF7">
    <property type="entry name" value="NMRA LIKE REDOX SENSOR 1-RELATED"/>
    <property type="match status" value="1"/>
</dbReference>
<proteinExistence type="inferred from homology"/>
<dbReference type="PANTHER" id="PTHR42748">
    <property type="entry name" value="NITROGEN METABOLITE REPRESSION PROTEIN NMRA FAMILY MEMBER"/>
    <property type="match status" value="1"/>
</dbReference>
<sequence>MSTSTKEKRVVAVVGATGRQGGGLVRSILEADDGFAVRALTRDPESPQAKELAALGVELVVADLDDARSVEAAFSGAYGAFCVTAAQEHPPERERAHAATMAAAARAAGLAHVVWSTFEDTRAFLPPGDERMPVLHGEYRVPHYDAKGASDAEFRGVPTTFLRTAFYWENLLDGGGPARDEDGVRRLALPLGSARLPGIAVADIGRCAYAILRRPDLAGRTVSITGENLTGAELAAAFADVLGEPVRYEDVPLEVLRSLGIPQAAELANMFRFTQDFETAYAGARDPAEVRKLHPGLLTFRRWLTERNPR</sequence>
<dbReference type="InterPro" id="IPR036291">
    <property type="entry name" value="NAD(P)-bd_dom_sf"/>
</dbReference>
<evidence type="ECO:0000256" key="1">
    <source>
        <dbReference type="ARBA" id="ARBA00006328"/>
    </source>
</evidence>
<organism evidence="4 5">
    <name type="scientific">Amycolatopsis nalaikhensis</name>
    <dbReference type="NCBI Taxonomy" id="715472"/>
    <lineage>
        <taxon>Bacteria</taxon>
        <taxon>Bacillati</taxon>
        <taxon>Actinomycetota</taxon>
        <taxon>Actinomycetes</taxon>
        <taxon>Pseudonocardiales</taxon>
        <taxon>Pseudonocardiaceae</taxon>
        <taxon>Amycolatopsis</taxon>
    </lineage>
</organism>
<dbReference type="SUPFAM" id="SSF51735">
    <property type="entry name" value="NAD(P)-binding Rossmann-fold domains"/>
    <property type="match status" value="1"/>
</dbReference>
<keyword evidence="2" id="KW-0521">NADP</keyword>
<dbReference type="InterPro" id="IPR051164">
    <property type="entry name" value="NmrA-like_oxidored"/>
</dbReference>
<gene>
    <name evidence="4" type="ORF">QP939_38210</name>
</gene>
<feature type="domain" description="NmrA-like" evidence="3">
    <location>
        <begin position="8"/>
        <end position="303"/>
    </location>
</feature>
<reference evidence="4 5" key="1">
    <citation type="submission" date="2023-06" db="EMBL/GenBank/DDBJ databases">
        <authorList>
            <person name="Oyuntsetseg B."/>
            <person name="Kim S.B."/>
        </authorList>
    </citation>
    <scope>NUCLEOTIDE SEQUENCE [LARGE SCALE GENOMIC DNA]</scope>
    <source>
        <strain evidence="4 5">2-2</strain>
    </source>
</reference>
<dbReference type="InterPro" id="IPR008030">
    <property type="entry name" value="NmrA-like"/>
</dbReference>
<evidence type="ECO:0000259" key="3">
    <source>
        <dbReference type="Pfam" id="PF05368"/>
    </source>
</evidence>
<comment type="similarity">
    <text evidence="1">Belongs to the NmrA-type oxidoreductase family.</text>
</comment>
<dbReference type="CDD" id="cd05251">
    <property type="entry name" value="NmrA_like_SDR_a"/>
    <property type="match status" value="1"/>
</dbReference>
<dbReference type="RefSeq" id="WP_285451332.1">
    <property type="nucleotide sequence ID" value="NZ_CP127173.1"/>
</dbReference>
<protein>
    <submittedName>
        <fullName evidence="4">NmrA/HSCARG family protein</fullName>
    </submittedName>
</protein>
<dbReference type="Gene3D" id="3.40.50.720">
    <property type="entry name" value="NAD(P)-binding Rossmann-like Domain"/>
    <property type="match status" value="1"/>
</dbReference>
<dbReference type="Pfam" id="PF05368">
    <property type="entry name" value="NmrA"/>
    <property type="match status" value="1"/>
</dbReference>
<evidence type="ECO:0000313" key="4">
    <source>
        <dbReference type="EMBL" id="WIV54639.1"/>
    </source>
</evidence>
<evidence type="ECO:0000313" key="5">
    <source>
        <dbReference type="Proteomes" id="UP001227101"/>
    </source>
</evidence>
<keyword evidence="5" id="KW-1185">Reference proteome</keyword>
<accession>A0ABY8XG91</accession>